<proteinExistence type="predicted"/>
<dbReference type="AlphaFoldDB" id="A0A915I785"/>
<evidence type="ECO:0000313" key="2">
    <source>
        <dbReference type="WBParaSite" id="nRc.2.0.1.t10009-RA"/>
    </source>
</evidence>
<name>A0A915I785_ROMCU</name>
<reference evidence="2" key="1">
    <citation type="submission" date="2022-11" db="UniProtKB">
        <authorList>
            <consortium name="WormBaseParasite"/>
        </authorList>
    </citation>
    <scope>IDENTIFICATION</scope>
</reference>
<evidence type="ECO:0000313" key="1">
    <source>
        <dbReference type="Proteomes" id="UP000887565"/>
    </source>
</evidence>
<keyword evidence="1" id="KW-1185">Reference proteome</keyword>
<organism evidence="1 2">
    <name type="scientific">Romanomermis culicivorax</name>
    <name type="common">Nematode worm</name>
    <dbReference type="NCBI Taxonomy" id="13658"/>
    <lineage>
        <taxon>Eukaryota</taxon>
        <taxon>Metazoa</taxon>
        <taxon>Ecdysozoa</taxon>
        <taxon>Nematoda</taxon>
        <taxon>Enoplea</taxon>
        <taxon>Dorylaimia</taxon>
        <taxon>Mermithida</taxon>
        <taxon>Mermithoidea</taxon>
        <taxon>Mermithidae</taxon>
        <taxon>Romanomermis</taxon>
    </lineage>
</organism>
<accession>A0A915I785</accession>
<dbReference type="Proteomes" id="UP000887565">
    <property type="component" value="Unplaced"/>
</dbReference>
<protein>
    <submittedName>
        <fullName evidence="2">Uncharacterized protein</fullName>
    </submittedName>
</protein>
<dbReference type="WBParaSite" id="nRc.2.0.1.t10009-RA">
    <property type="protein sequence ID" value="nRc.2.0.1.t10009-RA"/>
    <property type="gene ID" value="nRc.2.0.1.g10009"/>
</dbReference>
<sequence>KLSISRGHPVCGFDVEKINQDKVTALFKTREVDNPMGKQLPQYISFALTNASECNPARGQDVLLPSGFFPLIPRDNKPLKKDGYTEDSNPDDI</sequence>